<evidence type="ECO:0000313" key="1">
    <source>
        <dbReference type="EMBL" id="CAD8096491.1"/>
    </source>
</evidence>
<reference evidence="1" key="1">
    <citation type="submission" date="2021-01" db="EMBL/GenBank/DDBJ databases">
        <authorList>
            <consortium name="Genoscope - CEA"/>
            <person name="William W."/>
        </authorList>
    </citation>
    <scope>NUCLEOTIDE SEQUENCE</scope>
</reference>
<accession>A0A8S1NZY3</accession>
<gene>
    <name evidence="1" type="ORF">PPRIM_AZ9-3.1.T1010119</name>
</gene>
<dbReference type="Proteomes" id="UP000688137">
    <property type="component" value="Unassembled WGS sequence"/>
</dbReference>
<comment type="caution">
    <text evidence="1">The sequence shown here is derived from an EMBL/GenBank/DDBJ whole genome shotgun (WGS) entry which is preliminary data.</text>
</comment>
<sequence>MDLMNCQNSNHDSQRIKYICVDPICQVQQKIGCADCFLEDHVTHQRRTVEQFNDQVKQQLDSFNQIEFQPITNTVQLDLEKQIDKELENCLSCIQYRFTSIKSDLKNLLDGENQKLQESYNVLQQSKNHELDSLKNVNDLHSLNQEELNDLVKFYQEASKIQKNYIKASEIFYDEKQKIKQKKQKYLCKLQQIMQGLMKDFNELMVTKNLQFDDFSEFETPQKSSMSPNKMTSFVESTRSSRRFYMNQSKKLLFGNAIRKNE</sequence>
<organism evidence="1 2">
    <name type="scientific">Paramecium primaurelia</name>
    <dbReference type="NCBI Taxonomy" id="5886"/>
    <lineage>
        <taxon>Eukaryota</taxon>
        <taxon>Sar</taxon>
        <taxon>Alveolata</taxon>
        <taxon>Ciliophora</taxon>
        <taxon>Intramacronucleata</taxon>
        <taxon>Oligohymenophorea</taxon>
        <taxon>Peniculida</taxon>
        <taxon>Parameciidae</taxon>
        <taxon>Paramecium</taxon>
    </lineage>
</organism>
<evidence type="ECO:0000313" key="2">
    <source>
        <dbReference type="Proteomes" id="UP000688137"/>
    </source>
</evidence>
<dbReference type="EMBL" id="CAJJDM010000104">
    <property type="protein sequence ID" value="CAD8096491.1"/>
    <property type="molecule type" value="Genomic_DNA"/>
</dbReference>
<keyword evidence="2" id="KW-1185">Reference proteome</keyword>
<dbReference type="OMA" id="YICVDPI"/>
<dbReference type="AlphaFoldDB" id="A0A8S1NZY3"/>
<protein>
    <submittedName>
        <fullName evidence="1">Uncharacterized protein</fullName>
    </submittedName>
</protein>
<proteinExistence type="predicted"/>
<name>A0A8S1NZY3_PARPR</name>